<evidence type="ECO:0000313" key="1">
    <source>
        <dbReference type="EMBL" id="KKK60649.1"/>
    </source>
</evidence>
<proteinExistence type="predicted"/>
<reference evidence="1" key="1">
    <citation type="journal article" date="2015" name="Nature">
        <title>Complex archaea that bridge the gap between prokaryotes and eukaryotes.</title>
        <authorList>
            <person name="Spang A."/>
            <person name="Saw J.H."/>
            <person name="Jorgensen S.L."/>
            <person name="Zaremba-Niedzwiedzka K."/>
            <person name="Martijn J."/>
            <person name="Lind A.E."/>
            <person name="van Eijk R."/>
            <person name="Schleper C."/>
            <person name="Guy L."/>
            <person name="Ettema T.J."/>
        </authorList>
    </citation>
    <scope>NUCLEOTIDE SEQUENCE</scope>
</reference>
<dbReference type="EMBL" id="LAZR01062864">
    <property type="protein sequence ID" value="KKK60649.1"/>
    <property type="molecule type" value="Genomic_DNA"/>
</dbReference>
<accession>A0A0F8Z2H5</accession>
<dbReference type="InterPro" id="IPR043131">
    <property type="entry name" value="BCAT-like_N"/>
</dbReference>
<gene>
    <name evidence="1" type="ORF">LCGC14_3022240</name>
</gene>
<name>A0A0F8Z2H5_9ZZZZ</name>
<organism evidence="1">
    <name type="scientific">marine sediment metagenome</name>
    <dbReference type="NCBI Taxonomy" id="412755"/>
    <lineage>
        <taxon>unclassified sequences</taxon>
        <taxon>metagenomes</taxon>
        <taxon>ecological metagenomes</taxon>
    </lineage>
</organism>
<dbReference type="InterPro" id="IPR036038">
    <property type="entry name" value="Aminotransferase-like"/>
</dbReference>
<dbReference type="InterPro" id="IPR001544">
    <property type="entry name" value="Aminotrans_IV"/>
</dbReference>
<evidence type="ECO:0008006" key="2">
    <source>
        <dbReference type="Google" id="ProtNLM"/>
    </source>
</evidence>
<comment type="caution">
    <text evidence="1">The sequence shown here is derived from an EMBL/GenBank/DDBJ whole genome shotgun (WGS) entry which is preliminary data.</text>
</comment>
<feature type="non-terminal residue" evidence="1">
    <location>
        <position position="133"/>
    </location>
</feature>
<dbReference type="GO" id="GO:0003824">
    <property type="term" value="F:catalytic activity"/>
    <property type="evidence" value="ECO:0007669"/>
    <property type="project" value="InterPro"/>
</dbReference>
<dbReference type="Pfam" id="PF01063">
    <property type="entry name" value="Aminotran_4"/>
    <property type="match status" value="1"/>
</dbReference>
<protein>
    <recommendedName>
        <fullName evidence="2">Aminotransferase class IV</fullName>
    </recommendedName>
</protein>
<dbReference type="Gene3D" id="3.30.470.10">
    <property type="match status" value="1"/>
</dbReference>
<dbReference type="AlphaFoldDB" id="A0A0F8Z2H5"/>
<dbReference type="SUPFAM" id="SSF56752">
    <property type="entry name" value="D-aminoacid aminotransferase-like PLP-dependent enzymes"/>
    <property type="match status" value="1"/>
</dbReference>
<sequence length="133" mass="15481">MRECVQPYFVKDGVLQEYGSFHMGLINEGKSIYEVARLSGTRLLFLDDHIDRLFTSLKLAGYESWLDIKEIHHHLNLLILKNQSPEGNVKFVMNFTPNQNPSFLAYFVAHHYPSAEDYKNGVRVITFPFERTD</sequence>